<reference evidence="1" key="1">
    <citation type="submission" date="2020-04" db="EMBL/GenBank/DDBJ databases">
        <authorList>
            <person name="Chiriac C."/>
            <person name="Salcher M."/>
            <person name="Ghai R."/>
            <person name="Kavagutti S V."/>
        </authorList>
    </citation>
    <scope>NUCLEOTIDE SEQUENCE</scope>
</reference>
<sequence>MRKFITSFLFTVSVFVSGIVFGLGHQEQFTKSAVWVAYNYGYETGRESILIDVINGDTVVAQK</sequence>
<name>A0A6J5M2I5_9CAUD</name>
<protein>
    <submittedName>
        <fullName evidence="1">Uncharacterized protein</fullName>
    </submittedName>
</protein>
<organism evidence="1">
    <name type="scientific">uncultured Caudovirales phage</name>
    <dbReference type="NCBI Taxonomy" id="2100421"/>
    <lineage>
        <taxon>Viruses</taxon>
        <taxon>Duplodnaviria</taxon>
        <taxon>Heunggongvirae</taxon>
        <taxon>Uroviricota</taxon>
        <taxon>Caudoviricetes</taxon>
        <taxon>Peduoviridae</taxon>
        <taxon>Maltschvirus</taxon>
        <taxon>Maltschvirus maltsch</taxon>
    </lineage>
</organism>
<accession>A0A6J5M2I5</accession>
<proteinExistence type="predicted"/>
<evidence type="ECO:0000313" key="1">
    <source>
        <dbReference type="EMBL" id="CAB4139753.1"/>
    </source>
</evidence>
<dbReference type="EMBL" id="LR796367">
    <property type="protein sequence ID" value="CAB4139753.1"/>
    <property type="molecule type" value="Genomic_DNA"/>
</dbReference>
<gene>
    <name evidence="1" type="ORF">UFOVP353_18</name>
</gene>